<dbReference type="InterPro" id="IPR025184">
    <property type="entry name" value="AadA_C"/>
</dbReference>
<proteinExistence type="predicted"/>
<keyword evidence="1" id="KW-0808">Transferase</keyword>
<comment type="caution">
    <text evidence="3">The sequence shown here is derived from an EMBL/GenBank/DDBJ whole genome shotgun (WGS) entry which is preliminary data.</text>
</comment>
<protein>
    <submittedName>
        <fullName evidence="3">DUF4111 domain-containing protein</fullName>
    </submittedName>
</protein>
<dbReference type="GO" id="GO:0016740">
    <property type="term" value="F:transferase activity"/>
    <property type="evidence" value="ECO:0007669"/>
    <property type="project" value="UniProtKB-KW"/>
</dbReference>
<evidence type="ECO:0000256" key="1">
    <source>
        <dbReference type="ARBA" id="ARBA00022679"/>
    </source>
</evidence>
<evidence type="ECO:0000313" key="3">
    <source>
        <dbReference type="EMBL" id="MDH2307045.1"/>
    </source>
</evidence>
<name>A0AB35LFZ9_PRORE</name>
<dbReference type="AlphaFoldDB" id="A0AB35LFZ9"/>
<evidence type="ECO:0000313" key="4">
    <source>
        <dbReference type="Proteomes" id="UP001162044"/>
    </source>
</evidence>
<dbReference type="Pfam" id="PF13427">
    <property type="entry name" value="AadA_C"/>
    <property type="match status" value="1"/>
</dbReference>
<organism evidence="3 4">
    <name type="scientific">Providencia rettgeri</name>
    <dbReference type="NCBI Taxonomy" id="587"/>
    <lineage>
        <taxon>Bacteria</taxon>
        <taxon>Pseudomonadati</taxon>
        <taxon>Pseudomonadota</taxon>
        <taxon>Gammaproteobacteria</taxon>
        <taxon>Enterobacterales</taxon>
        <taxon>Morganellaceae</taxon>
        <taxon>Providencia</taxon>
    </lineage>
</organism>
<reference evidence="3" key="1">
    <citation type="submission" date="2023-04" db="EMBL/GenBank/DDBJ databases">
        <authorList>
            <person name="Li W."/>
        </authorList>
    </citation>
    <scope>NUCLEOTIDE SEQUENCE</scope>
    <source>
        <strain evidence="3">QITACRE101</strain>
    </source>
</reference>
<dbReference type="Proteomes" id="UP001162044">
    <property type="component" value="Unassembled WGS sequence"/>
</dbReference>
<dbReference type="EMBL" id="JARVQW010000009">
    <property type="protein sequence ID" value="MDH2307045.1"/>
    <property type="molecule type" value="Genomic_DNA"/>
</dbReference>
<feature type="domain" description="Adenylyltransferase AadA C-terminal" evidence="2">
    <location>
        <begin position="6"/>
        <end position="61"/>
    </location>
</feature>
<dbReference type="RefSeq" id="WP_209102402.1">
    <property type="nucleotide sequence ID" value="NZ_JACTAI010000007.1"/>
</dbReference>
<accession>A0AB35LFZ9</accession>
<gene>
    <name evidence="3" type="ORF">QDQ51_16660</name>
</gene>
<reference evidence="3" key="2">
    <citation type="submission" date="2023-10" db="EMBL/GenBank/DDBJ databases">
        <title>Analysis of Resistance Genes of Carbapenem-resistant Providencia rettgeri.</title>
        <authorList>
            <person name="Liu M."/>
        </authorList>
    </citation>
    <scope>NUCLEOTIDE SEQUENCE</scope>
    <source>
        <strain evidence="3">QITACRE101</strain>
    </source>
</reference>
<sequence>MAPNLGLFTSKSEAAIWAAELMPVELTSILVVAKNAYLTGDSVDWENQLMSVTQCANYLAERIRIYS</sequence>
<evidence type="ECO:0000259" key="2">
    <source>
        <dbReference type="Pfam" id="PF13427"/>
    </source>
</evidence>